<comment type="caution">
    <text evidence="1">The sequence shown here is derived from an EMBL/GenBank/DDBJ whole genome shotgun (WGS) entry which is preliminary data.</text>
</comment>
<organism evidence="1 2">
    <name type="scientific">Hansschlegelia quercus</name>
    <dbReference type="NCBI Taxonomy" id="2528245"/>
    <lineage>
        <taxon>Bacteria</taxon>
        <taxon>Pseudomonadati</taxon>
        <taxon>Pseudomonadota</taxon>
        <taxon>Alphaproteobacteria</taxon>
        <taxon>Hyphomicrobiales</taxon>
        <taxon>Methylopilaceae</taxon>
        <taxon>Hansschlegelia</taxon>
    </lineage>
</organism>
<dbReference type="Proteomes" id="UP000291613">
    <property type="component" value="Unassembled WGS sequence"/>
</dbReference>
<dbReference type="OrthoDB" id="9791759at2"/>
<dbReference type="EMBL" id="SIUB01000001">
    <property type="protein sequence ID" value="TBN54823.1"/>
    <property type="molecule type" value="Genomic_DNA"/>
</dbReference>
<dbReference type="InterPro" id="IPR047121">
    <property type="entry name" value="YjiB-like"/>
</dbReference>
<evidence type="ECO:0000313" key="1">
    <source>
        <dbReference type="EMBL" id="TBN54823.1"/>
    </source>
</evidence>
<sequence length="168" mass="18067">MTDALLLSDDGETPNNPRLPLLVHHRAFNASVPQPAVMAESLFGANGWGGFWRNGIYPFHHYHSTCHEALAIGRGWVEVRFGGESGETVRLEAGDVAVLPAGTGHKRVVASDDLLVIGAYPPDQPLDLIRPEEGGREEAIARIAEVPTPATDPVYGTEGGLKLRWANA</sequence>
<keyword evidence="2" id="KW-1185">Reference proteome</keyword>
<dbReference type="Gene3D" id="2.60.120.10">
    <property type="entry name" value="Jelly Rolls"/>
    <property type="match status" value="1"/>
</dbReference>
<dbReference type="SUPFAM" id="SSF51182">
    <property type="entry name" value="RmlC-like cupins"/>
    <property type="match status" value="1"/>
</dbReference>
<dbReference type="PANTHER" id="PTHR36448">
    <property type="entry name" value="BLR7373 PROTEIN"/>
    <property type="match status" value="1"/>
</dbReference>
<dbReference type="RefSeq" id="WP_131001076.1">
    <property type="nucleotide sequence ID" value="NZ_JBHSZR010000002.1"/>
</dbReference>
<name>A0A4Q9GKK4_9HYPH</name>
<accession>A0A4Q9GKK4</accession>
<dbReference type="InterPro" id="IPR014710">
    <property type="entry name" value="RmlC-like_jellyroll"/>
</dbReference>
<dbReference type="AlphaFoldDB" id="A0A4Q9GKK4"/>
<dbReference type="CDD" id="cd02219">
    <property type="entry name" value="cupin_YjlB-like"/>
    <property type="match status" value="1"/>
</dbReference>
<evidence type="ECO:0000313" key="2">
    <source>
        <dbReference type="Proteomes" id="UP000291613"/>
    </source>
</evidence>
<dbReference type="PIRSF" id="PIRSF019307">
    <property type="entry name" value="UCP019307"/>
    <property type="match status" value="1"/>
</dbReference>
<dbReference type="PANTHER" id="PTHR36448:SF2">
    <property type="entry name" value="CUPIN TYPE-1 DOMAIN-CONTAINING PROTEIN"/>
    <property type="match status" value="1"/>
</dbReference>
<proteinExistence type="predicted"/>
<dbReference type="InterPro" id="IPR011051">
    <property type="entry name" value="RmlC_Cupin_sf"/>
</dbReference>
<gene>
    <name evidence="1" type="ORF">EYR15_01285</name>
</gene>
<reference evidence="1 2" key="1">
    <citation type="submission" date="2019-02" db="EMBL/GenBank/DDBJ databases">
        <title>Hansschlegelia quercus sp. nov., a novel methylotrophic bacterium from buds of oak (Quercus robur L.).</title>
        <authorList>
            <person name="Agafonova N.V."/>
            <person name="Kaparullina E.N."/>
            <person name="Grouzdev D.S."/>
            <person name="Doronina N.V."/>
        </authorList>
    </citation>
    <scope>NUCLEOTIDE SEQUENCE [LARGE SCALE GENOMIC DNA]</scope>
    <source>
        <strain evidence="1 2">Dub</strain>
    </source>
</reference>
<protein>
    <submittedName>
        <fullName evidence="1">Cupin</fullName>
    </submittedName>
</protein>
<dbReference type="InterPro" id="IPR014500">
    <property type="entry name" value="UCP019307_cupin"/>
</dbReference>